<reference evidence="11" key="1">
    <citation type="journal article" date="2020" name="mSystems">
        <title>Genome- and Community-Level Interaction Insights into Carbon Utilization and Element Cycling Functions of Hydrothermarchaeota in Hydrothermal Sediment.</title>
        <authorList>
            <person name="Zhou Z."/>
            <person name="Liu Y."/>
            <person name="Xu W."/>
            <person name="Pan J."/>
            <person name="Luo Z.H."/>
            <person name="Li M."/>
        </authorList>
    </citation>
    <scope>NUCLEOTIDE SEQUENCE [LARGE SCALE GENOMIC DNA]</scope>
    <source>
        <strain evidence="11">HyVt-380</strain>
    </source>
</reference>
<sequence length="433" mass="49005">MDITQLENKFDQLLSQTIHWLSSPEFYSQIGLVFTALIIALFLSRSLISISPLLQRRPSRGRALQLRMGLYHLRQLILPLMIVLMLSVANDLSDSLIGTSWLVKLSLSLAVIYMLFSIINRFVEKQLFKKLAILFFLPIAILHVFGWLDEVVSYLETISLQIGNFNISAYGVARVLIFGSVLFWFGRLSSNAGQQLIRNQDDLDIGTREVFAKLFQVALFFIVFLLLLQIMGINLTALAVFGGALGVGLGFGLQAIASNFISGIILLLDRSLSVGDYVEMEDGRSGTIRELNMRSTTLETYDGKDIMVPNEQFITTSFTNWTHKNSKQRYSLEFQVAYKTDLHQLFELIRNVVSTHPQVISGDDIPIEERPDAEIKEFADSGITILVEFWMNGIDDGPNRVGADLLLMIWDILKQHHIEIPYPQREINIINKG</sequence>
<dbReference type="PANTHER" id="PTHR30347">
    <property type="entry name" value="POTASSIUM CHANNEL RELATED"/>
    <property type="match status" value="1"/>
</dbReference>
<dbReference type="EMBL" id="DRHY01000137">
    <property type="protein sequence ID" value="HEC73952.1"/>
    <property type="molecule type" value="Genomic_DNA"/>
</dbReference>
<evidence type="ECO:0000313" key="11">
    <source>
        <dbReference type="EMBL" id="HEC73952.1"/>
    </source>
</evidence>
<evidence type="ECO:0000256" key="3">
    <source>
        <dbReference type="ARBA" id="ARBA00022475"/>
    </source>
</evidence>
<dbReference type="InterPro" id="IPR011066">
    <property type="entry name" value="MscS_channel_C_sf"/>
</dbReference>
<evidence type="ECO:0000259" key="10">
    <source>
        <dbReference type="Pfam" id="PF21088"/>
    </source>
</evidence>
<evidence type="ECO:0000259" key="9">
    <source>
        <dbReference type="Pfam" id="PF21082"/>
    </source>
</evidence>
<feature type="transmembrane region" description="Helical" evidence="7">
    <location>
        <begin position="168"/>
        <end position="189"/>
    </location>
</feature>
<dbReference type="GO" id="GO:0005886">
    <property type="term" value="C:plasma membrane"/>
    <property type="evidence" value="ECO:0007669"/>
    <property type="project" value="UniProtKB-SubCell"/>
</dbReference>
<evidence type="ECO:0000256" key="5">
    <source>
        <dbReference type="ARBA" id="ARBA00022989"/>
    </source>
</evidence>
<feature type="transmembrane region" description="Helical" evidence="7">
    <location>
        <begin position="131"/>
        <end position="148"/>
    </location>
</feature>
<keyword evidence="3" id="KW-1003">Cell membrane</keyword>
<dbReference type="Proteomes" id="UP000886384">
    <property type="component" value="Unassembled WGS sequence"/>
</dbReference>
<evidence type="ECO:0000256" key="4">
    <source>
        <dbReference type="ARBA" id="ARBA00022692"/>
    </source>
</evidence>
<dbReference type="Pfam" id="PF21088">
    <property type="entry name" value="MS_channel_1st"/>
    <property type="match status" value="1"/>
</dbReference>
<dbReference type="InterPro" id="IPR010920">
    <property type="entry name" value="LSM_dom_sf"/>
</dbReference>
<gene>
    <name evidence="11" type="ORF">ENI26_06205</name>
</gene>
<dbReference type="InterPro" id="IPR006685">
    <property type="entry name" value="MscS_channel_2nd"/>
</dbReference>
<dbReference type="InterPro" id="IPR052702">
    <property type="entry name" value="MscS-like_channel"/>
</dbReference>
<accession>A0A7C2A6Y1</accession>
<dbReference type="Gene3D" id="2.30.30.60">
    <property type="match status" value="1"/>
</dbReference>
<dbReference type="Pfam" id="PF00924">
    <property type="entry name" value="MS_channel_2nd"/>
    <property type="match status" value="1"/>
</dbReference>
<protein>
    <submittedName>
        <fullName evidence="11">Mechanosensitive ion channel</fullName>
    </submittedName>
</protein>
<feature type="transmembrane region" description="Helical" evidence="7">
    <location>
        <begin position="101"/>
        <end position="119"/>
    </location>
</feature>
<comment type="caution">
    <text evidence="11">The sequence shown here is derived from an EMBL/GenBank/DDBJ whole genome shotgun (WGS) entry which is preliminary data.</text>
</comment>
<dbReference type="SUPFAM" id="SSF82861">
    <property type="entry name" value="Mechanosensitive channel protein MscS (YggB), transmembrane region"/>
    <property type="match status" value="1"/>
</dbReference>
<feature type="transmembrane region" description="Helical" evidence="7">
    <location>
        <begin position="237"/>
        <end position="268"/>
    </location>
</feature>
<dbReference type="SUPFAM" id="SSF50182">
    <property type="entry name" value="Sm-like ribonucleoproteins"/>
    <property type="match status" value="1"/>
</dbReference>
<keyword evidence="6 7" id="KW-0472">Membrane</keyword>
<feature type="domain" description="Mechanosensitive ion channel transmembrane helices 2/3" evidence="10">
    <location>
        <begin position="214"/>
        <end position="254"/>
    </location>
</feature>
<keyword evidence="5 7" id="KW-1133">Transmembrane helix</keyword>
<name>A0A7C2A6Y1_9GAMM</name>
<comment type="similarity">
    <text evidence="2">Belongs to the MscS (TC 1.A.23) family.</text>
</comment>
<keyword evidence="4 7" id="KW-0812">Transmembrane</keyword>
<evidence type="ECO:0000256" key="1">
    <source>
        <dbReference type="ARBA" id="ARBA00004651"/>
    </source>
</evidence>
<evidence type="ECO:0000256" key="2">
    <source>
        <dbReference type="ARBA" id="ARBA00008017"/>
    </source>
</evidence>
<evidence type="ECO:0000259" key="8">
    <source>
        <dbReference type="Pfam" id="PF00924"/>
    </source>
</evidence>
<dbReference type="Gene3D" id="3.30.70.100">
    <property type="match status" value="1"/>
</dbReference>
<feature type="transmembrane region" description="Helical" evidence="7">
    <location>
        <begin position="69"/>
        <end position="89"/>
    </location>
</feature>
<dbReference type="GO" id="GO:0008381">
    <property type="term" value="F:mechanosensitive monoatomic ion channel activity"/>
    <property type="evidence" value="ECO:0007669"/>
    <property type="project" value="UniProtKB-ARBA"/>
</dbReference>
<feature type="transmembrane region" description="Helical" evidence="7">
    <location>
        <begin position="210"/>
        <end position="231"/>
    </location>
</feature>
<dbReference type="InterPro" id="IPR011014">
    <property type="entry name" value="MscS_channel_TM-2"/>
</dbReference>
<dbReference type="InterPro" id="IPR023408">
    <property type="entry name" value="MscS_beta-dom_sf"/>
</dbReference>
<feature type="domain" description="Mechanosensitive ion channel MscS C-terminal" evidence="9">
    <location>
        <begin position="332"/>
        <end position="420"/>
    </location>
</feature>
<feature type="domain" description="Mechanosensitive ion channel MscS" evidence="8">
    <location>
        <begin position="256"/>
        <end position="323"/>
    </location>
</feature>
<feature type="transmembrane region" description="Helical" evidence="7">
    <location>
        <begin position="26"/>
        <end position="48"/>
    </location>
</feature>
<dbReference type="InterPro" id="IPR049142">
    <property type="entry name" value="MS_channel_1st"/>
</dbReference>
<evidence type="ECO:0000256" key="6">
    <source>
        <dbReference type="ARBA" id="ARBA00023136"/>
    </source>
</evidence>
<organism evidence="11">
    <name type="scientific">Methylophaga aminisulfidivorans</name>
    <dbReference type="NCBI Taxonomy" id="230105"/>
    <lineage>
        <taxon>Bacteria</taxon>
        <taxon>Pseudomonadati</taxon>
        <taxon>Pseudomonadota</taxon>
        <taxon>Gammaproteobacteria</taxon>
        <taxon>Thiotrichales</taxon>
        <taxon>Piscirickettsiaceae</taxon>
        <taxon>Methylophaga</taxon>
    </lineage>
</organism>
<dbReference type="Gene3D" id="1.10.287.1260">
    <property type="match status" value="1"/>
</dbReference>
<evidence type="ECO:0000256" key="7">
    <source>
        <dbReference type="SAM" id="Phobius"/>
    </source>
</evidence>
<dbReference type="Pfam" id="PF21082">
    <property type="entry name" value="MS_channel_3rd"/>
    <property type="match status" value="1"/>
</dbReference>
<comment type="subcellular location">
    <subcellularLocation>
        <location evidence="1">Cell membrane</location>
        <topology evidence="1">Multi-pass membrane protein</topology>
    </subcellularLocation>
</comment>
<dbReference type="PANTHER" id="PTHR30347:SF1">
    <property type="entry name" value="MECHANOSENSITIVE CHANNEL MSCK"/>
    <property type="match status" value="1"/>
</dbReference>
<dbReference type="SUPFAM" id="SSF82689">
    <property type="entry name" value="Mechanosensitive channel protein MscS (YggB), C-terminal domain"/>
    <property type="match status" value="1"/>
</dbReference>
<proteinExistence type="inferred from homology"/>
<dbReference type="InterPro" id="IPR049278">
    <property type="entry name" value="MS_channel_C"/>
</dbReference>
<dbReference type="AlphaFoldDB" id="A0A7C2A6Y1"/>